<reference evidence="5 6" key="1">
    <citation type="submission" date="2020-08" db="EMBL/GenBank/DDBJ databases">
        <title>Genome public.</title>
        <authorList>
            <person name="Liu C."/>
            <person name="Sun Q."/>
        </authorList>
    </citation>
    <scope>NUCLEOTIDE SEQUENCE [LARGE SCALE GENOMIC DNA]</scope>
    <source>
        <strain evidence="5 6">NSJ-66</strain>
    </source>
</reference>
<evidence type="ECO:0000256" key="3">
    <source>
        <dbReference type="ARBA" id="ARBA00023163"/>
    </source>
</evidence>
<dbReference type="Gene3D" id="1.10.10.10">
    <property type="entry name" value="Winged helix-like DNA-binding domain superfamily/Winged helix DNA-binding domain"/>
    <property type="match status" value="2"/>
</dbReference>
<dbReference type="Pfam" id="PF00392">
    <property type="entry name" value="GntR"/>
    <property type="match status" value="2"/>
</dbReference>
<comment type="caution">
    <text evidence="5">The sequence shown here is derived from an EMBL/GenBank/DDBJ whole genome shotgun (WGS) entry which is preliminary data.</text>
</comment>
<keyword evidence="3" id="KW-0804">Transcription</keyword>
<dbReference type="PANTHER" id="PTHR44846:SF17">
    <property type="entry name" value="GNTR-FAMILY TRANSCRIPTIONAL REGULATOR"/>
    <property type="match status" value="1"/>
</dbReference>
<name>A0ABR7H4T3_9FIRM</name>
<dbReference type="Proteomes" id="UP000634672">
    <property type="component" value="Unassembled WGS sequence"/>
</dbReference>
<dbReference type="InterPro" id="IPR050679">
    <property type="entry name" value="Bact_HTH_transcr_reg"/>
</dbReference>
<dbReference type="SMART" id="SM00345">
    <property type="entry name" value="HTH_GNTR"/>
    <property type="match status" value="2"/>
</dbReference>
<accession>A0ABR7H4T3</accession>
<evidence type="ECO:0000256" key="2">
    <source>
        <dbReference type="ARBA" id="ARBA00023125"/>
    </source>
</evidence>
<dbReference type="PROSITE" id="PS50949">
    <property type="entry name" value="HTH_GNTR"/>
    <property type="match status" value="2"/>
</dbReference>
<feature type="domain" description="HTH gntR-type" evidence="4">
    <location>
        <begin position="254"/>
        <end position="322"/>
    </location>
</feature>
<keyword evidence="6" id="KW-1185">Reference proteome</keyword>
<proteinExistence type="predicted"/>
<keyword evidence="1" id="KW-0805">Transcription regulation</keyword>
<protein>
    <submittedName>
        <fullName evidence="5">GntR family transcriptional regulator</fullName>
    </submittedName>
</protein>
<dbReference type="InterPro" id="IPR000524">
    <property type="entry name" value="Tscrpt_reg_HTH_GntR"/>
</dbReference>
<dbReference type="RefSeq" id="WP_187021086.1">
    <property type="nucleotide sequence ID" value="NZ_JACOPB010000003.1"/>
</dbReference>
<sequence>MIADKGMELHQAIYKFYLTQIQFGYYRYGEKLPALEEACRQFHTSLDTVNPAYHRLRQEGYISLSKKAGAKVTVKFAPEEIEQHIQTFYAERRESLFDLSSSIWPLLGQAQCYALKYGALTWKDQVYSADSGHLQSLYGIWKLLDRKYEVLGNELFMRLTRYLYLYFYGSFCNVIDNRQLKEKTFRQIQTAAALCLEGNWSELPETLRVIQAEFSRTLHSFYKERISTYSVTIPDKQPQGLENAFRWDAYERSAQLRYSLAMELLTEIGRGTYPVGSYLPSAERLSAEKSVSVSTVRRAICLLNSIGAVKSSRPLGARVLPFSQGAENCDFTHPDLRRRLLDLAESLQIFALSGKAVSDFTLAAMDDTVLCQWLQYLHELKRREHCERVIYVSLFQISVHAPCQTLRTIYSELLRLLFWGYPLERIIRTKEEADIFFTPFIEHMITSLEQKEFHSFSSDLEFLLLHELRKIVDVLPELGIHEAEKLLIPDLNDF</sequence>
<evidence type="ECO:0000259" key="4">
    <source>
        <dbReference type="PROSITE" id="PS50949"/>
    </source>
</evidence>
<dbReference type="InterPro" id="IPR036390">
    <property type="entry name" value="WH_DNA-bd_sf"/>
</dbReference>
<dbReference type="EMBL" id="JACOPB010000003">
    <property type="protein sequence ID" value="MBC5708214.1"/>
    <property type="molecule type" value="Genomic_DNA"/>
</dbReference>
<organism evidence="5 6">
    <name type="scientific">Hungatella hominis</name>
    <dbReference type="NCBI Taxonomy" id="2763050"/>
    <lineage>
        <taxon>Bacteria</taxon>
        <taxon>Bacillati</taxon>
        <taxon>Bacillota</taxon>
        <taxon>Clostridia</taxon>
        <taxon>Lachnospirales</taxon>
        <taxon>Lachnospiraceae</taxon>
        <taxon>Hungatella</taxon>
    </lineage>
</organism>
<gene>
    <name evidence="5" type="ORF">H8S75_09645</name>
</gene>
<keyword evidence="2" id="KW-0238">DNA-binding</keyword>
<feature type="domain" description="HTH gntR-type" evidence="4">
    <location>
        <begin position="7"/>
        <end position="75"/>
    </location>
</feature>
<dbReference type="SUPFAM" id="SSF46785">
    <property type="entry name" value="Winged helix' DNA-binding domain"/>
    <property type="match status" value="2"/>
</dbReference>
<dbReference type="PANTHER" id="PTHR44846">
    <property type="entry name" value="MANNOSYL-D-GLYCERATE TRANSPORT/METABOLISM SYSTEM REPRESSOR MNGR-RELATED"/>
    <property type="match status" value="1"/>
</dbReference>
<evidence type="ECO:0000256" key="1">
    <source>
        <dbReference type="ARBA" id="ARBA00023015"/>
    </source>
</evidence>
<evidence type="ECO:0000313" key="5">
    <source>
        <dbReference type="EMBL" id="MBC5708214.1"/>
    </source>
</evidence>
<dbReference type="InterPro" id="IPR036388">
    <property type="entry name" value="WH-like_DNA-bd_sf"/>
</dbReference>
<evidence type="ECO:0000313" key="6">
    <source>
        <dbReference type="Proteomes" id="UP000634672"/>
    </source>
</evidence>